<dbReference type="InterPro" id="IPR011385">
    <property type="entry name" value="Site-sp_rcmbase"/>
</dbReference>
<accession>A0A857J4D6</accession>
<feature type="transmembrane region" description="Helical" evidence="2">
    <location>
        <begin position="490"/>
        <end position="515"/>
    </location>
</feature>
<keyword evidence="4" id="KW-1185">Reference proteome</keyword>
<feature type="transmembrane region" description="Helical" evidence="2">
    <location>
        <begin position="383"/>
        <end position="402"/>
    </location>
</feature>
<dbReference type="EMBL" id="CP047650">
    <property type="protein sequence ID" value="QHI98646.1"/>
    <property type="molecule type" value="Genomic_DNA"/>
</dbReference>
<gene>
    <name evidence="3" type="ORF">GT347_11960</name>
</gene>
<sequence length="684" mass="74198">MSKRDLQSLLDTLDPQAPLADRHLWLIGLFEWIRGKSSNPQAAVSRVQLLLDALATQPAARQRLVQWWRVLLENVDVTSLLADFGFAPRTAFFSEFADRMRRKLLPASPETRDAAELFPLVLPEAFDAQWIAALDEHQLARIAALLAPDELEGADSAASARPAASAWQHLLLDAITYCAGQVVATGFSPELRLRMADSAQQARPFQGVMMDVEWLRLEVLRRPRDGEALAAAVQQLRERLDACRQAANGVYAHLEDNGISVGLVFRLRQLRARLLRIRELLDCVLSDSPPQAGARLLARLVLVGQERRSVRALVAANSSLLAAKVAERSAETGEHYITRDAASYRRMLRQAAGGGVLTAGTVIGKFGIGLLGLSAFWGGVWSSALYGGSFVLIQLLHCTLATKQPAMTAPAMAARLRQIENQAGVERFVDEVTHLVRSQVAAVLGNVLTVFPVMLLLAWAIQAVAGAPLVRPGEAAHTLASLNVLGPTALFAAFTGVLLFCASIVAGWAENWFVLHHLESAMRFNPAIIRLLGQARAARWAHFMRENISGFASNISLGLMLGMVPPLLGFVGIGLEARHVTLSTGQIAGAAVTYGLGVVHLKAFWLCIAAIPLIGALNLTVSFALAFQVALRAQNVGSPARARIRGAIWRRLLKRPLSFFLPARADKAPPPSTLPPADDRIDPR</sequence>
<feature type="region of interest" description="Disordered" evidence="1">
    <location>
        <begin position="664"/>
        <end position="684"/>
    </location>
</feature>
<dbReference type="AlphaFoldDB" id="A0A857J4D6"/>
<keyword evidence="2" id="KW-1133">Transmembrane helix</keyword>
<dbReference type="RefSeq" id="WP_160552163.1">
    <property type="nucleotide sequence ID" value="NZ_CP047650.1"/>
</dbReference>
<reference evidence="3 4" key="1">
    <citation type="submission" date="2020-01" db="EMBL/GenBank/DDBJ databases">
        <title>Genome sequencing of strain KACC 21265.</title>
        <authorList>
            <person name="Heo J."/>
            <person name="Kim S.-J."/>
            <person name="Kim J.-S."/>
            <person name="Hong S.-B."/>
            <person name="Kwon S.-W."/>
        </authorList>
    </citation>
    <scope>NUCLEOTIDE SEQUENCE [LARGE SCALE GENOMIC DNA]</scope>
    <source>
        <strain evidence="3 4">KACC 21265</strain>
    </source>
</reference>
<organism evidence="3 4">
    <name type="scientific">Xylophilus rhododendri</name>
    <dbReference type="NCBI Taxonomy" id="2697032"/>
    <lineage>
        <taxon>Bacteria</taxon>
        <taxon>Pseudomonadati</taxon>
        <taxon>Pseudomonadota</taxon>
        <taxon>Betaproteobacteria</taxon>
        <taxon>Burkholderiales</taxon>
        <taxon>Xylophilus</taxon>
    </lineage>
</organism>
<dbReference type="Pfam" id="PF10136">
    <property type="entry name" value="SpecificRecomb"/>
    <property type="match status" value="1"/>
</dbReference>
<feature type="transmembrane region" description="Helical" evidence="2">
    <location>
        <begin position="551"/>
        <end position="575"/>
    </location>
</feature>
<keyword evidence="2" id="KW-0812">Transmembrane</keyword>
<evidence type="ECO:0000313" key="3">
    <source>
        <dbReference type="EMBL" id="QHI98646.1"/>
    </source>
</evidence>
<dbReference type="PIRSF" id="PIRSF015380">
    <property type="entry name" value="Site-sp_rcmb"/>
    <property type="match status" value="1"/>
</dbReference>
<dbReference type="Proteomes" id="UP000464787">
    <property type="component" value="Chromosome"/>
</dbReference>
<evidence type="ECO:0000313" key="4">
    <source>
        <dbReference type="Proteomes" id="UP000464787"/>
    </source>
</evidence>
<dbReference type="KEGG" id="xyk:GT347_11960"/>
<evidence type="ECO:0000256" key="2">
    <source>
        <dbReference type="SAM" id="Phobius"/>
    </source>
</evidence>
<name>A0A857J4D6_9BURK</name>
<proteinExistence type="predicted"/>
<evidence type="ECO:0000256" key="1">
    <source>
        <dbReference type="SAM" id="MobiDB-lite"/>
    </source>
</evidence>
<feature type="transmembrane region" description="Helical" evidence="2">
    <location>
        <begin position="447"/>
        <end position="470"/>
    </location>
</feature>
<feature type="transmembrane region" description="Helical" evidence="2">
    <location>
        <begin position="603"/>
        <end position="631"/>
    </location>
</feature>
<feature type="transmembrane region" description="Helical" evidence="2">
    <location>
        <begin position="355"/>
        <end position="377"/>
    </location>
</feature>
<keyword evidence="2" id="KW-0472">Membrane</keyword>
<protein>
    <submittedName>
        <fullName evidence="3">Recombinase</fullName>
    </submittedName>
</protein>